<evidence type="ECO:0000313" key="2">
    <source>
        <dbReference type="EMBL" id="KAK9878453.1"/>
    </source>
</evidence>
<reference evidence="2 3" key="1">
    <citation type="submission" date="2023-03" db="EMBL/GenBank/DDBJ databases">
        <title>Genome insight into feeding habits of ladybird beetles.</title>
        <authorList>
            <person name="Li H.-S."/>
            <person name="Huang Y.-H."/>
            <person name="Pang H."/>
        </authorList>
    </citation>
    <scope>NUCLEOTIDE SEQUENCE [LARGE SCALE GENOMIC DNA]</scope>
    <source>
        <strain evidence="2">SYSU_2023b</strain>
        <tissue evidence="2">Whole body</tissue>
    </source>
</reference>
<keyword evidence="3" id="KW-1185">Reference proteome</keyword>
<name>A0AAW1U793_9CUCU</name>
<evidence type="ECO:0000256" key="1">
    <source>
        <dbReference type="SAM" id="Coils"/>
    </source>
</evidence>
<comment type="caution">
    <text evidence="2">The sequence shown here is derived from an EMBL/GenBank/DDBJ whole genome shotgun (WGS) entry which is preliminary data.</text>
</comment>
<sequence length="200" mass="22088">MENPFGRKDTYNHLTKNNAIDFGATLTIIVEEIKKLSLKVDLLLDDNSNLKNEIANLKKVNDKSVLPKVNVLTSYADAIGKSKKVLIVNQKCPEKDVKRVKIDLKTNVDPIDIGAGISMGKAIKNEGVIVECGSGKDLISIQTKIQNKMGTNYSVDIPKGSKHRLKVVGISESEHILTDSGIVSKIEEQHELKKCLNRKI</sequence>
<dbReference type="EMBL" id="JARQZJ010000048">
    <property type="protein sequence ID" value="KAK9878453.1"/>
    <property type="molecule type" value="Genomic_DNA"/>
</dbReference>
<dbReference type="Proteomes" id="UP001431783">
    <property type="component" value="Unassembled WGS sequence"/>
</dbReference>
<protein>
    <submittedName>
        <fullName evidence="2">Uncharacterized protein</fullName>
    </submittedName>
</protein>
<evidence type="ECO:0000313" key="3">
    <source>
        <dbReference type="Proteomes" id="UP001431783"/>
    </source>
</evidence>
<keyword evidence="1" id="KW-0175">Coiled coil</keyword>
<organism evidence="2 3">
    <name type="scientific">Henosepilachna vigintioctopunctata</name>
    <dbReference type="NCBI Taxonomy" id="420089"/>
    <lineage>
        <taxon>Eukaryota</taxon>
        <taxon>Metazoa</taxon>
        <taxon>Ecdysozoa</taxon>
        <taxon>Arthropoda</taxon>
        <taxon>Hexapoda</taxon>
        <taxon>Insecta</taxon>
        <taxon>Pterygota</taxon>
        <taxon>Neoptera</taxon>
        <taxon>Endopterygota</taxon>
        <taxon>Coleoptera</taxon>
        <taxon>Polyphaga</taxon>
        <taxon>Cucujiformia</taxon>
        <taxon>Coccinelloidea</taxon>
        <taxon>Coccinellidae</taxon>
        <taxon>Epilachninae</taxon>
        <taxon>Epilachnini</taxon>
        <taxon>Henosepilachna</taxon>
    </lineage>
</organism>
<proteinExistence type="predicted"/>
<accession>A0AAW1U793</accession>
<feature type="coiled-coil region" evidence="1">
    <location>
        <begin position="33"/>
        <end position="60"/>
    </location>
</feature>
<gene>
    <name evidence="2" type="ORF">WA026_022093</name>
</gene>
<dbReference type="AlphaFoldDB" id="A0AAW1U793"/>